<dbReference type="Proteomes" id="UP000366945">
    <property type="component" value="Unassembled WGS sequence"/>
</dbReference>
<sequence length="437" mass="47559">MHQQHQPAPGHTGRESPTAGFLNTDWNPRDLPPNTTTRNVVLRTADGAATSGSLYVPDGSPDTVVCIMHPREFMACHYLIPDIAGAGYAAWTQAPRSVGNDMRLEHEFALYDVAAAIKHLRDIGFKRVVLVGNSGGSGLYALYVQQSNLAPESRIARTPGGRPTKLASLDMPPIDGMVFVAPHPGQGALLQTCIDPSVTNEHDALSVDPALDPFDPANGFALPQRRTADTSPAASTAYHADFVARYRAAQTARVARIDAMARDLIAARQGARERMKHEGAAHDARLRRMAAHTPLMTIWRTDADLRCFDLTLDPSDRKFGSLWGSDPFASNYGAVGFARVCSPEAWLSTWSGLSSNALLSKTAAAIEQPTLLIEYTGDQACFPSVIADIYQRVGATHKTHRRVRGDHHGRALAEGEEAGRYIAGRLLQDWLREHFAQ</sequence>
<evidence type="ECO:0000256" key="1">
    <source>
        <dbReference type="SAM" id="MobiDB-lite"/>
    </source>
</evidence>
<dbReference type="OrthoDB" id="2062670at2"/>
<dbReference type="EMBL" id="CABPSK010000001">
    <property type="protein sequence ID" value="VVD73350.1"/>
    <property type="molecule type" value="Genomic_DNA"/>
</dbReference>
<proteinExistence type="predicted"/>
<accession>A0A5E4SCK1</accession>
<keyword evidence="2" id="KW-0378">Hydrolase</keyword>
<name>A0A5E4SCK1_9BURK</name>
<reference evidence="2 3" key="1">
    <citation type="submission" date="2019-08" db="EMBL/GenBank/DDBJ databases">
        <authorList>
            <person name="Peeters C."/>
        </authorList>
    </citation>
    <scope>NUCLEOTIDE SEQUENCE [LARGE SCALE GENOMIC DNA]</scope>
    <source>
        <strain evidence="2 3">LMG 31114</strain>
    </source>
</reference>
<dbReference type="GeneID" id="300402784"/>
<evidence type="ECO:0000313" key="2">
    <source>
        <dbReference type="EMBL" id="VVD73350.1"/>
    </source>
</evidence>
<dbReference type="RefSeq" id="WP_150678102.1">
    <property type="nucleotide sequence ID" value="NZ_CABPSK010000001.1"/>
</dbReference>
<gene>
    <name evidence="2" type="ORF">PPN31114_00725</name>
</gene>
<dbReference type="InterPro" id="IPR029058">
    <property type="entry name" value="AB_hydrolase_fold"/>
</dbReference>
<protein>
    <submittedName>
        <fullName evidence="2">Alpha/beta hydrolase family protein</fullName>
    </submittedName>
</protein>
<organism evidence="2 3">
    <name type="scientific">Pandoraea pneumonica</name>
    <dbReference type="NCBI Taxonomy" id="2508299"/>
    <lineage>
        <taxon>Bacteria</taxon>
        <taxon>Pseudomonadati</taxon>
        <taxon>Pseudomonadota</taxon>
        <taxon>Betaproteobacteria</taxon>
        <taxon>Burkholderiales</taxon>
        <taxon>Burkholderiaceae</taxon>
        <taxon>Pandoraea</taxon>
    </lineage>
</organism>
<dbReference type="Gene3D" id="3.40.50.1820">
    <property type="entry name" value="alpha/beta hydrolase"/>
    <property type="match status" value="1"/>
</dbReference>
<dbReference type="AlphaFoldDB" id="A0A5E4SCK1"/>
<keyword evidence="3" id="KW-1185">Reference proteome</keyword>
<dbReference type="GO" id="GO:0016787">
    <property type="term" value="F:hydrolase activity"/>
    <property type="evidence" value="ECO:0007669"/>
    <property type="project" value="UniProtKB-KW"/>
</dbReference>
<dbReference type="SUPFAM" id="SSF53474">
    <property type="entry name" value="alpha/beta-Hydrolases"/>
    <property type="match status" value="1"/>
</dbReference>
<evidence type="ECO:0000313" key="3">
    <source>
        <dbReference type="Proteomes" id="UP000366945"/>
    </source>
</evidence>
<feature type="region of interest" description="Disordered" evidence="1">
    <location>
        <begin position="1"/>
        <end position="36"/>
    </location>
</feature>